<accession>A0A2S0MLT5</accession>
<protein>
    <recommendedName>
        <fullName evidence="3">Sulfotransferase family protein</fullName>
    </recommendedName>
</protein>
<evidence type="ECO:0000313" key="2">
    <source>
        <dbReference type="Proteomes" id="UP000237655"/>
    </source>
</evidence>
<proteinExistence type="predicted"/>
<dbReference type="KEGG" id="thas:C6Y53_03475"/>
<evidence type="ECO:0000313" key="1">
    <source>
        <dbReference type="EMBL" id="AVO36844.1"/>
    </source>
</evidence>
<evidence type="ECO:0008006" key="3">
    <source>
        <dbReference type="Google" id="ProtNLM"/>
    </source>
</evidence>
<name>A0A2S0MLT5_9RHOB</name>
<dbReference type="Gene3D" id="3.40.50.300">
    <property type="entry name" value="P-loop containing nucleotide triphosphate hydrolases"/>
    <property type="match status" value="1"/>
</dbReference>
<gene>
    <name evidence="1" type="ORF">C6Y53_03475</name>
</gene>
<sequence>MLRLVVHAGFHKTGTTTVQKTLRANAPVLKPHLRVFLRPRMVALCEAARAWSVSHGALDMALFRYELAELAQGWSRRDARPVLLASEDLAGHMPGRRGLTAYDATPALMKALAETVAQIHPGADIRFFFSTRAPAPWLASCHAQHLRAVRMVLDAETYADRYRASAGLDAVIDAVAQAVAPAPVLRRALEDSAGQALGPLAPLLDLCGLPDPVRDRLAPQPAANRRHDPAILLALLAANRDHADPDALRAAKRAILAHAQER</sequence>
<organism evidence="1 2">
    <name type="scientific">Pukyongiella litopenaei</name>
    <dbReference type="NCBI Taxonomy" id="2605946"/>
    <lineage>
        <taxon>Bacteria</taxon>
        <taxon>Pseudomonadati</taxon>
        <taxon>Pseudomonadota</taxon>
        <taxon>Alphaproteobacteria</taxon>
        <taxon>Rhodobacterales</taxon>
        <taxon>Paracoccaceae</taxon>
        <taxon>Pukyongiella</taxon>
    </lineage>
</organism>
<dbReference type="EMBL" id="CP027665">
    <property type="protein sequence ID" value="AVO36844.1"/>
    <property type="molecule type" value="Genomic_DNA"/>
</dbReference>
<dbReference type="SUPFAM" id="SSF52540">
    <property type="entry name" value="P-loop containing nucleoside triphosphate hydrolases"/>
    <property type="match status" value="1"/>
</dbReference>
<dbReference type="RefSeq" id="WP_106471159.1">
    <property type="nucleotide sequence ID" value="NZ_CP027665.1"/>
</dbReference>
<keyword evidence="2" id="KW-1185">Reference proteome</keyword>
<reference evidence="2" key="1">
    <citation type="submission" date="2018-03" db="EMBL/GenBank/DDBJ databases">
        <title>Genomic analysis of the strain SH-1 isolated from shrimp intestine.</title>
        <authorList>
            <person name="Kim Y.-S."/>
            <person name="Kim S.-E."/>
            <person name="Kim K.-H."/>
        </authorList>
    </citation>
    <scope>NUCLEOTIDE SEQUENCE [LARGE SCALE GENOMIC DNA]</scope>
    <source>
        <strain evidence="2">SH-1</strain>
    </source>
</reference>
<dbReference type="Proteomes" id="UP000237655">
    <property type="component" value="Chromosome"/>
</dbReference>
<dbReference type="AlphaFoldDB" id="A0A2S0MLT5"/>
<dbReference type="InterPro" id="IPR027417">
    <property type="entry name" value="P-loop_NTPase"/>
</dbReference>